<organism evidence="2 3">
    <name type="scientific">Tulasnella calospora MUT 4182</name>
    <dbReference type="NCBI Taxonomy" id="1051891"/>
    <lineage>
        <taxon>Eukaryota</taxon>
        <taxon>Fungi</taxon>
        <taxon>Dikarya</taxon>
        <taxon>Basidiomycota</taxon>
        <taxon>Agaricomycotina</taxon>
        <taxon>Agaricomycetes</taxon>
        <taxon>Cantharellales</taxon>
        <taxon>Tulasnellaceae</taxon>
        <taxon>Tulasnella</taxon>
    </lineage>
</organism>
<evidence type="ECO:0000313" key="3">
    <source>
        <dbReference type="Proteomes" id="UP000054248"/>
    </source>
</evidence>
<proteinExistence type="predicted"/>
<accession>A0A0C3QH70</accession>
<dbReference type="Gene3D" id="3.40.50.1010">
    <property type="entry name" value="5'-nuclease"/>
    <property type="match status" value="1"/>
</dbReference>
<dbReference type="Proteomes" id="UP000054248">
    <property type="component" value="Unassembled WGS sequence"/>
</dbReference>
<evidence type="ECO:0000259" key="1">
    <source>
        <dbReference type="Pfam" id="PF01936"/>
    </source>
</evidence>
<protein>
    <recommendedName>
        <fullName evidence="1">NYN domain-containing protein</fullName>
    </recommendedName>
</protein>
<feature type="domain" description="NYN" evidence="1">
    <location>
        <begin position="15"/>
        <end position="147"/>
    </location>
</feature>
<reference evidence="2 3" key="1">
    <citation type="submission" date="2014-04" db="EMBL/GenBank/DDBJ databases">
        <authorList>
            <consortium name="DOE Joint Genome Institute"/>
            <person name="Kuo A."/>
            <person name="Girlanda M."/>
            <person name="Perotto S."/>
            <person name="Kohler A."/>
            <person name="Nagy L.G."/>
            <person name="Floudas D."/>
            <person name="Copeland A."/>
            <person name="Barry K.W."/>
            <person name="Cichocki N."/>
            <person name="Veneault-Fourrey C."/>
            <person name="LaButti K."/>
            <person name="Lindquist E.A."/>
            <person name="Lipzen A."/>
            <person name="Lundell T."/>
            <person name="Morin E."/>
            <person name="Murat C."/>
            <person name="Sun H."/>
            <person name="Tunlid A."/>
            <person name="Henrissat B."/>
            <person name="Grigoriev I.V."/>
            <person name="Hibbett D.S."/>
            <person name="Martin F."/>
            <person name="Nordberg H.P."/>
            <person name="Cantor M.N."/>
            <person name="Hua S.X."/>
        </authorList>
    </citation>
    <scope>NUCLEOTIDE SEQUENCE [LARGE SCALE GENOMIC DNA]</scope>
    <source>
        <strain evidence="2 3">MUT 4182</strain>
    </source>
</reference>
<dbReference type="Pfam" id="PF01936">
    <property type="entry name" value="NYN"/>
    <property type="match status" value="1"/>
</dbReference>
<evidence type="ECO:0000313" key="2">
    <source>
        <dbReference type="EMBL" id="KIO25034.1"/>
    </source>
</evidence>
<dbReference type="InterPro" id="IPR021139">
    <property type="entry name" value="NYN"/>
</dbReference>
<dbReference type="HOGENOM" id="CLU_1670661_0_0_1"/>
<dbReference type="AlphaFoldDB" id="A0A0C3QH70"/>
<sequence>MKLSLFRNQFRGATAAVLWDFQNSAVRRGTIKPAIETMTKPLETICPVQTVNAYIQTSGKFNSSGLSQEFRNTKAQLIKCPFSEDKGCTSDKTIIETIETLKLKAPAGQRLVFVLVSGDGGFAACTARLREAGHAVVLVLKPNTAGSCLGSQTEHGMQ</sequence>
<name>A0A0C3QH70_9AGAM</name>
<gene>
    <name evidence="2" type="ORF">M407DRAFT_94446</name>
</gene>
<reference evidence="3" key="2">
    <citation type="submission" date="2015-01" db="EMBL/GenBank/DDBJ databases">
        <title>Evolutionary Origins and Diversification of the Mycorrhizal Mutualists.</title>
        <authorList>
            <consortium name="DOE Joint Genome Institute"/>
            <consortium name="Mycorrhizal Genomics Consortium"/>
            <person name="Kohler A."/>
            <person name="Kuo A."/>
            <person name="Nagy L.G."/>
            <person name="Floudas D."/>
            <person name="Copeland A."/>
            <person name="Barry K.W."/>
            <person name="Cichocki N."/>
            <person name="Veneault-Fourrey C."/>
            <person name="LaButti K."/>
            <person name="Lindquist E.A."/>
            <person name="Lipzen A."/>
            <person name="Lundell T."/>
            <person name="Morin E."/>
            <person name="Murat C."/>
            <person name="Riley R."/>
            <person name="Ohm R."/>
            <person name="Sun H."/>
            <person name="Tunlid A."/>
            <person name="Henrissat B."/>
            <person name="Grigoriev I.V."/>
            <person name="Hibbett D.S."/>
            <person name="Martin F."/>
        </authorList>
    </citation>
    <scope>NUCLEOTIDE SEQUENCE [LARGE SCALE GENOMIC DNA]</scope>
    <source>
        <strain evidence="3">MUT 4182</strain>
    </source>
</reference>
<keyword evidence="3" id="KW-1185">Reference proteome</keyword>
<dbReference type="EMBL" id="KN823049">
    <property type="protein sequence ID" value="KIO25034.1"/>
    <property type="molecule type" value="Genomic_DNA"/>
</dbReference>
<dbReference type="GO" id="GO:0004540">
    <property type="term" value="F:RNA nuclease activity"/>
    <property type="evidence" value="ECO:0007669"/>
    <property type="project" value="InterPro"/>
</dbReference>